<dbReference type="PANTHER" id="PTHR31527:SF0">
    <property type="entry name" value="RE64534P"/>
    <property type="match status" value="1"/>
</dbReference>
<dbReference type="Pfam" id="PF09347">
    <property type="entry name" value="DUF1989"/>
    <property type="match status" value="1"/>
</dbReference>
<dbReference type="EMBL" id="CP014323">
    <property type="protein sequence ID" value="AMJ98862.1"/>
    <property type="molecule type" value="Genomic_DNA"/>
</dbReference>
<dbReference type="RefSeq" id="WP_014976827.1">
    <property type="nucleotide sequence ID" value="NZ_CP012202.1"/>
</dbReference>
<dbReference type="AlphaFoldDB" id="A0A126Q0T8"/>
<dbReference type="OrthoDB" id="5298498at2"/>
<dbReference type="InterPro" id="IPR018959">
    <property type="entry name" value="DUF1989"/>
</dbReference>
<gene>
    <name evidence="2" type="ORF">AVL55_12200</name>
</gene>
<evidence type="ECO:0000313" key="3">
    <source>
        <dbReference type="Proteomes" id="UP000063991"/>
    </source>
</evidence>
<protein>
    <submittedName>
        <fullName evidence="2">Urea carboxylase-associated protein</fullName>
    </submittedName>
</protein>
<dbReference type="PATRIC" id="fig|28108.53.peg.2430"/>
<dbReference type="PANTHER" id="PTHR31527">
    <property type="entry name" value="RE64534P"/>
    <property type="match status" value="1"/>
</dbReference>
<dbReference type="Proteomes" id="UP000063991">
    <property type="component" value="Chromosome"/>
</dbReference>
<organism evidence="2 3">
    <name type="scientific">Alteromonas macleodii</name>
    <name type="common">Pseudoalteromonas macleodii</name>
    <dbReference type="NCBI Taxonomy" id="28108"/>
    <lineage>
        <taxon>Bacteria</taxon>
        <taxon>Pseudomonadati</taxon>
        <taxon>Pseudomonadota</taxon>
        <taxon>Gammaproteobacteria</taxon>
        <taxon>Alteromonadales</taxon>
        <taxon>Alteromonadaceae</taxon>
        <taxon>Alteromonas/Salinimonas group</taxon>
        <taxon>Alteromonas</taxon>
    </lineage>
</organism>
<evidence type="ECO:0000259" key="1">
    <source>
        <dbReference type="Pfam" id="PF09347"/>
    </source>
</evidence>
<accession>A0A126Q0T8</accession>
<proteinExistence type="predicted"/>
<evidence type="ECO:0000313" key="2">
    <source>
        <dbReference type="EMBL" id="AMJ98862.1"/>
    </source>
</evidence>
<sequence>MLQTIQPRSGTAFTMKKGERLKVIDPEGEQVADLYAFNEHDKNEFISSGRSLDYNESIQFKKGSLLYSNQSNVMFEIIEDTVEDHDFLLTPCSVDTFKHFYPNEEPVPGCHGNLVAAFSEFDIPEHHVCTTFNTFMNVEVDAKGKISVLPPKSNAGDYTIFEAKMDLIVGLTACSAGESNNFRYKPIQFEILPAANI</sequence>
<feature type="domain" description="DUF1989" evidence="1">
    <location>
        <begin position="4"/>
        <end position="168"/>
    </location>
</feature>
<name>A0A126Q0T8_ALTMA</name>
<reference evidence="2 3" key="1">
    <citation type="submission" date="2015-12" db="EMBL/GenBank/DDBJ databases">
        <authorList>
            <person name="Shamseldin A."/>
            <person name="Moawad H."/>
            <person name="Abd El-Rahim W.M."/>
            <person name="Sadowsky M.J."/>
        </authorList>
    </citation>
    <scope>NUCLEOTIDE SEQUENCE [LARGE SCALE GENOMIC DNA]</scope>
    <source>
        <strain evidence="2 3">D7</strain>
    </source>
</reference>